<evidence type="ECO:0000313" key="1">
    <source>
        <dbReference type="EMBL" id="KAI9555059.1"/>
    </source>
</evidence>
<organism evidence="1 2">
    <name type="scientific">Daphnia sinensis</name>
    <dbReference type="NCBI Taxonomy" id="1820382"/>
    <lineage>
        <taxon>Eukaryota</taxon>
        <taxon>Metazoa</taxon>
        <taxon>Ecdysozoa</taxon>
        <taxon>Arthropoda</taxon>
        <taxon>Crustacea</taxon>
        <taxon>Branchiopoda</taxon>
        <taxon>Diplostraca</taxon>
        <taxon>Cladocera</taxon>
        <taxon>Anomopoda</taxon>
        <taxon>Daphniidae</taxon>
        <taxon>Daphnia</taxon>
        <taxon>Daphnia similis group</taxon>
    </lineage>
</organism>
<evidence type="ECO:0000313" key="2">
    <source>
        <dbReference type="Proteomes" id="UP000820818"/>
    </source>
</evidence>
<protein>
    <submittedName>
        <fullName evidence="1">Uncharacterized protein</fullName>
    </submittedName>
</protein>
<dbReference type="AlphaFoldDB" id="A0AAD5PS94"/>
<reference evidence="1 2" key="1">
    <citation type="submission" date="2022-05" db="EMBL/GenBank/DDBJ databases">
        <title>A multi-omics perspective on studying reproductive biology in Daphnia sinensis.</title>
        <authorList>
            <person name="Jia J."/>
        </authorList>
    </citation>
    <scope>NUCLEOTIDE SEQUENCE [LARGE SCALE GENOMIC DNA]</scope>
    <source>
        <strain evidence="1 2">WSL</strain>
    </source>
</reference>
<dbReference type="Proteomes" id="UP000820818">
    <property type="component" value="Linkage Group LG8"/>
</dbReference>
<name>A0AAD5PS94_9CRUS</name>
<accession>A0AAD5PS94</accession>
<proteinExistence type="predicted"/>
<dbReference type="EMBL" id="WJBH02000008">
    <property type="protein sequence ID" value="KAI9555059.1"/>
    <property type="molecule type" value="Genomic_DNA"/>
</dbReference>
<dbReference type="PANTHER" id="PTHR47331">
    <property type="entry name" value="PHD-TYPE DOMAIN-CONTAINING PROTEIN"/>
    <property type="match status" value="1"/>
</dbReference>
<comment type="caution">
    <text evidence="1">The sequence shown here is derived from an EMBL/GenBank/DDBJ whole genome shotgun (WGS) entry which is preliminary data.</text>
</comment>
<keyword evidence="2" id="KW-1185">Reference proteome</keyword>
<gene>
    <name evidence="1" type="ORF">GHT06_020359</name>
</gene>
<sequence>MLPSFDPAIGLPTACVHRRLGTRIRRLQAAWPPPTKIAEPANDDPEVSPAKWIGSIQALIPHPIFALIQKSSDFIRIKRVVTWQLRFLRNYSSSPKKHVTPVSRWLTAPELRDAQTLLISVDKEHHFAVEIRFLRKGKPVPVTPKLATLAPFIDASGIIRVGGGIQHASLAEDTKHPIVLSSDSQLAAMIILDLHTRLTYAKTERLLHNLRTTYHVMQPEPLSRE</sequence>